<protein>
    <submittedName>
        <fullName evidence="1">Uncharacterized protein</fullName>
    </submittedName>
</protein>
<dbReference type="AlphaFoldDB" id="L8WS93"/>
<evidence type="ECO:0000313" key="1">
    <source>
        <dbReference type="EMBL" id="ELU41006.1"/>
    </source>
</evidence>
<organism evidence="1 2">
    <name type="scientific">Thanatephorus cucumeris (strain AG1-IA)</name>
    <name type="common">Rice sheath blight fungus</name>
    <name type="synonym">Rhizoctonia solani</name>
    <dbReference type="NCBI Taxonomy" id="983506"/>
    <lineage>
        <taxon>Eukaryota</taxon>
        <taxon>Fungi</taxon>
        <taxon>Dikarya</taxon>
        <taxon>Basidiomycota</taxon>
        <taxon>Agaricomycotina</taxon>
        <taxon>Agaricomycetes</taxon>
        <taxon>Cantharellales</taxon>
        <taxon>Ceratobasidiaceae</taxon>
        <taxon>Rhizoctonia</taxon>
        <taxon>Rhizoctonia solani AG-1</taxon>
    </lineage>
</organism>
<dbReference type="Proteomes" id="UP000011668">
    <property type="component" value="Unassembled WGS sequence"/>
</dbReference>
<keyword evidence="2" id="KW-1185">Reference proteome</keyword>
<reference evidence="1 2" key="1">
    <citation type="journal article" date="2013" name="Nat. Commun.">
        <title>The evolution and pathogenic mechanisms of the rice sheath blight pathogen.</title>
        <authorList>
            <person name="Zheng A."/>
            <person name="Lin R."/>
            <person name="Xu L."/>
            <person name="Qin P."/>
            <person name="Tang C."/>
            <person name="Ai P."/>
            <person name="Zhang D."/>
            <person name="Liu Y."/>
            <person name="Sun Z."/>
            <person name="Feng H."/>
            <person name="Wang Y."/>
            <person name="Chen Y."/>
            <person name="Liang X."/>
            <person name="Fu R."/>
            <person name="Li Q."/>
            <person name="Zhang J."/>
            <person name="Yu X."/>
            <person name="Xie Z."/>
            <person name="Ding L."/>
            <person name="Guan P."/>
            <person name="Tang J."/>
            <person name="Liang Y."/>
            <person name="Wang S."/>
            <person name="Deng Q."/>
            <person name="Li S."/>
            <person name="Zhu J."/>
            <person name="Wang L."/>
            <person name="Liu H."/>
            <person name="Li P."/>
        </authorList>
    </citation>
    <scope>NUCLEOTIDE SEQUENCE [LARGE SCALE GENOMIC DNA]</scope>
    <source>
        <strain evidence="2">AG-1 IA</strain>
    </source>
</reference>
<evidence type="ECO:0000313" key="2">
    <source>
        <dbReference type="Proteomes" id="UP000011668"/>
    </source>
</evidence>
<sequence>MSSVLLTNICYYKRCILRNITTGRRKLILESPTQVDTHSAPGLLISIPTTCALGNSHQSISLPLWPRFHFHLQRLAYLMVLRPHSAAAWAQYSSHLWLQLLVLRGLSNLNVVRCMFPLVVAKRMRGEGCKRLLEYRSIDSRKPIVTLGLMKLAPMANNDIW</sequence>
<comment type="caution">
    <text evidence="1">The sequence shown here is derived from an EMBL/GenBank/DDBJ whole genome shotgun (WGS) entry which is preliminary data.</text>
</comment>
<gene>
    <name evidence="1" type="ORF">AG1IA_04960</name>
</gene>
<proteinExistence type="predicted"/>
<name>L8WS93_THACA</name>
<accession>L8WS93</accession>
<dbReference type="EMBL" id="AFRT01001223">
    <property type="protein sequence ID" value="ELU41006.1"/>
    <property type="molecule type" value="Genomic_DNA"/>
</dbReference>
<dbReference type="HOGENOM" id="CLU_1644867_0_0_1"/>